<feature type="region of interest" description="Disordered" evidence="1">
    <location>
        <begin position="50"/>
        <end position="77"/>
    </location>
</feature>
<dbReference type="EMBL" id="AVQI01000001">
    <property type="protein sequence ID" value="ERK05157.1"/>
    <property type="molecule type" value="Genomic_DNA"/>
</dbReference>
<dbReference type="PATRIC" id="fig|1125725.3.peg.240"/>
<dbReference type="AlphaFoldDB" id="U1FQI7"/>
<evidence type="ECO:0000256" key="1">
    <source>
        <dbReference type="SAM" id="MobiDB-lite"/>
    </source>
</evidence>
<gene>
    <name evidence="3" type="ORF">HMPREF0860_1619</name>
    <name evidence="2" type="ORF">HMPREF1325_1355</name>
</gene>
<evidence type="ECO:0000313" key="2">
    <source>
        <dbReference type="EMBL" id="ERF61756.1"/>
    </source>
</evidence>
<dbReference type="Proteomes" id="UP000016412">
    <property type="component" value="Unassembled WGS sequence"/>
</dbReference>
<dbReference type="STRING" id="1125725.HMPREF1325_1355"/>
<feature type="compositionally biased region" description="Polar residues" evidence="1">
    <location>
        <begin position="50"/>
        <end position="69"/>
    </location>
</feature>
<dbReference type="EMBL" id="AUZJ01000005">
    <property type="protein sequence ID" value="ERF61756.1"/>
    <property type="molecule type" value="Genomic_DNA"/>
</dbReference>
<dbReference type="Proteomes" id="UP000016646">
    <property type="component" value="Unassembled WGS sequence"/>
</dbReference>
<protein>
    <submittedName>
        <fullName evidence="2">Uncharacterized protein</fullName>
    </submittedName>
</protein>
<sequence length="77" mass="8347">MSFADNVCEVSLDRTIAISSNGAVFRSAYAGQEHREVFRSLSFAKAVSSADTANGTSVSEGRMAGSQNRSVRKRIFR</sequence>
<comment type="caution">
    <text evidence="2">The sequence shown here is derived from an EMBL/GenBank/DDBJ whole genome shotgun (WGS) entry which is preliminary data.</text>
</comment>
<organism evidence="2 4">
    <name type="scientific">Treponema socranskii subsp. socranskii VPI DR56BR1116 = ATCC 35536</name>
    <dbReference type="NCBI Taxonomy" id="1125725"/>
    <lineage>
        <taxon>Bacteria</taxon>
        <taxon>Pseudomonadati</taxon>
        <taxon>Spirochaetota</taxon>
        <taxon>Spirochaetia</taxon>
        <taxon>Spirochaetales</taxon>
        <taxon>Treponemataceae</taxon>
        <taxon>Treponema</taxon>
    </lineage>
</organism>
<evidence type="ECO:0000313" key="4">
    <source>
        <dbReference type="Proteomes" id="UP000016412"/>
    </source>
</evidence>
<name>U1FQI7_TRESO</name>
<reference evidence="4 5" key="1">
    <citation type="submission" date="2013-08" db="EMBL/GenBank/DDBJ databases">
        <authorList>
            <person name="Durkin A.S."/>
            <person name="Haft D.R."/>
            <person name="McCorrison J."/>
            <person name="Torralba M."/>
            <person name="Gillis M."/>
            <person name="Haft D.H."/>
            <person name="Methe B."/>
            <person name="Sutton G."/>
            <person name="Nelson K.E."/>
        </authorList>
    </citation>
    <scope>NUCLEOTIDE SEQUENCE [LARGE SCALE GENOMIC DNA]</scope>
    <source>
        <strain evidence="3 5">ATCC 35536</strain>
        <strain evidence="2 4">VPI DR56BR1116</strain>
    </source>
</reference>
<keyword evidence="5" id="KW-1185">Reference proteome</keyword>
<evidence type="ECO:0000313" key="5">
    <source>
        <dbReference type="Proteomes" id="UP000016646"/>
    </source>
</evidence>
<evidence type="ECO:0000313" key="3">
    <source>
        <dbReference type="EMBL" id="ERK05157.1"/>
    </source>
</evidence>
<proteinExistence type="predicted"/>
<accession>U1FQI7</accession>